<dbReference type="EMBL" id="JAAH01000186">
    <property type="protein sequence ID" value="KDE69332.1"/>
    <property type="molecule type" value="Genomic_DNA"/>
</dbReference>
<evidence type="ECO:0000313" key="3">
    <source>
        <dbReference type="Proteomes" id="UP000027058"/>
    </source>
</evidence>
<comment type="caution">
    <text evidence="2">The sequence shown here is derived from an EMBL/GenBank/DDBJ whole genome shotgun (WGS) entry which is preliminary data.</text>
</comment>
<sequence length="235" mass="28261">MIPKKIHYCWFGHNPFPEDFKKYLETWKKFCPEYEIKEWNEENFDLSLIPYTKEAYKNKKWAFITDYVRLYALYTEGGIYLDTDVEILRNLDYFLELKAFSGFENKKSIPTGIMGSESQLPIFKEMLDYYKNIHFENEDGSLNLQTNVVTITEHFKKKGMRLDNSKQTIEDFTFFPKEYFCPKDYRTLDIKITENTYTIHHFASSWIPKRNRINNLLKKILGPKLCTLILKCRLR</sequence>
<dbReference type="SUPFAM" id="SSF53448">
    <property type="entry name" value="Nucleotide-diphospho-sugar transferases"/>
    <property type="match status" value="1"/>
</dbReference>
<dbReference type="InterPro" id="IPR007577">
    <property type="entry name" value="GlycoTrfase_DXD_sugar-bd_CS"/>
</dbReference>
<dbReference type="PANTHER" id="PTHR32385:SF15">
    <property type="entry name" value="INOSITOL PHOSPHOCERAMIDE MANNOSYLTRANSFERASE 1"/>
    <property type="match status" value="1"/>
</dbReference>
<name>A0AB73C0A0_9FUSO</name>
<dbReference type="Gene3D" id="3.90.550.20">
    <property type="match status" value="1"/>
</dbReference>
<protein>
    <submittedName>
        <fullName evidence="2">Glycosyl transferase</fullName>
    </submittedName>
</protein>
<dbReference type="RefSeq" id="WP_035904439.1">
    <property type="nucleotide sequence ID" value="NZ_JAAH01000186.1"/>
</dbReference>
<accession>A0AB73C0A0</accession>
<dbReference type="GO" id="GO:0051999">
    <property type="term" value="P:mannosyl-inositol phosphorylceramide biosynthetic process"/>
    <property type="evidence" value="ECO:0007669"/>
    <property type="project" value="TreeGrafter"/>
</dbReference>
<dbReference type="Pfam" id="PF04488">
    <property type="entry name" value="Gly_transf_sug"/>
    <property type="match status" value="1"/>
</dbReference>
<organism evidence="2 3">
    <name type="scientific">Fusobacterium necrophorum DJ-2</name>
    <dbReference type="NCBI Taxonomy" id="1441737"/>
    <lineage>
        <taxon>Bacteria</taxon>
        <taxon>Fusobacteriati</taxon>
        <taxon>Fusobacteriota</taxon>
        <taxon>Fusobacteriia</taxon>
        <taxon>Fusobacteriales</taxon>
        <taxon>Fusobacteriaceae</taxon>
        <taxon>Fusobacterium</taxon>
    </lineage>
</organism>
<keyword evidence="1 2" id="KW-0808">Transferase</keyword>
<dbReference type="GO" id="GO:0000030">
    <property type="term" value="F:mannosyltransferase activity"/>
    <property type="evidence" value="ECO:0007669"/>
    <property type="project" value="TreeGrafter"/>
</dbReference>
<dbReference type="InterPro" id="IPR051706">
    <property type="entry name" value="Glycosyltransferase_domain"/>
</dbReference>
<evidence type="ECO:0000313" key="2">
    <source>
        <dbReference type="EMBL" id="KDE69332.1"/>
    </source>
</evidence>
<dbReference type="AlphaFoldDB" id="A0AB73C0A0"/>
<evidence type="ECO:0000256" key="1">
    <source>
        <dbReference type="ARBA" id="ARBA00022679"/>
    </source>
</evidence>
<proteinExistence type="predicted"/>
<dbReference type="InterPro" id="IPR029044">
    <property type="entry name" value="Nucleotide-diphossugar_trans"/>
</dbReference>
<gene>
    <name evidence="2" type="ORF">FUSO8_11655</name>
</gene>
<dbReference type="PANTHER" id="PTHR32385">
    <property type="entry name" value="MANNOSYL PHOSPHORYLINOSITOL CERAMIDE SYNTHASE"/>
    <property type="match status" value="1"/>
</dbReference>
<reference evidence="2 3" key="1">
    <citation type="submission" date="2014-01" db="EMBL/GenBank/DDBJ databases">
        <title>Comparative genomics of Fusobacterium necrophorum wild isolates.</title>
        <authorList>
            <person name="Kittichotirat W."/>
            <person name="Bumgarner R.E."/>
            <person name="Lawrence P."/>
        </authorList>
    </citation>
    <scope>NUCLEOTIDE SEQUENCE [LARGE SCALE GENOMIC DNA]</scope>
    <source>
        <strain evidence="2 3">DJ-2</strain>
    </source>
</reference>
<dbReference type="GO" id="GO:0016020">
    <property type="term" value="C:membrane"/>
    <property type="evidence" value="ECO:0007669"/>
    <property type="project" value="GOC"/>
</dbReference>
<dbReference type="Proteomes" id="UP000027058">
    <property type="component" value="Unassembled WGS sequence"/>
</dbReference>